<feature type="compositionally biased region" description="Basic and acidic residues" evidence="6">
    <location>
        <begin position="447"/>
        <end position="470"/>
    </location>
</feature>
<feature type="domain" description="FERM" evidence="7">
    <location>
        <begin position="101"/>
        <end position="382"/>
    </location>
</feature>
<feature type="region of interest" description="Disordered" evidence="6">
    <location>
        <begin position="431"/>
        <end position="479"/>
    </location>
</feature>
<organism evidence="8 9">
    <name type="scientific">Eublepharis macularius</name>
    <name type="common">Leopard gecko</name>
    <name type="synonym">Cyrtodactylus macularius</name>
    <dbReference type="NCBI Taxonomy" id="481883"/>
    <lineage>
        <taxon>Eukaryota</taxon>
        <taxon>Metazoa</taxon>
        <taxon>Chordata</taxon>
        <taxon>Craniata</taxon>
        <taxon>Vertebrata</taxon>
        <taxon>Euteleostomi</taxon>
        <taxon>Lepidosauria</taxon>
        <taxon>Squamata</taxon>
        <taxon>Bifurcata</taxon>
        <taxon>Gekkota</taxon>
        <taxon>Eublepharidae</taxon>
        <taxon>Eublepharinae</taxon>
        <taxon>Eublepharis</taxon>
    </lineage>
</organism>
<dbReference type="GO" id="GO:0005856">
    <property type="term" value="C:cytoskeleton"/>
    <property type="evidence" value="ECO:0007669"/>
    <property type="project" value="UniProtKB-SubCell"/>
</dbReference>
<dbReference type="SUPFAM" id="SSF54236">
    <property type="entry name" value="Ubiquitin-like"/>
    <property type="match status" value="1"/>
</dbReference>
<dbReference type="SUPFAM" id="SSF47031">
    <property type="entry name" value="Second domain of FERM"/>
    <property type="match status" value="1"/>
</dbReference>
<dbReference type="InterPro" id="IPR011993">
    <property type="entry name" value="PH-like_dom_sf"/>
</dbReference>
<dbReference type="AlphaFoldDB" id="A0AA97JBD9"/>
<dbReference type="Pfam" id="PF04382">
    <property type="entry name" value="SAB"/>
    <property type="match status" value="1"/>
</dbReference>
<dbReference type="GO" id="GO:0005198">
    <property type="term" value="F:structural molecule activity"/>
    <property type="evidence" value="ECO:0007669"/>
    <property type="project" value="InterPro"/>
</dbReference>
<proteinExistence type="predicted"/>
<dbReference type="Gene3D" id="2.30.29.30">
    <property type="entry name" value="Pleckstrin-homology domain (PH domain)/Phosphotyrosine-binding domain (PTB)"/>
    <property type="match status" value="1"/>
</dbReference>
<keyword evidence="5" id="KW-0206">Cytoskeleton</keyword>
<feature type="region of interest" description="Disordered" evidence="6">
    <location>
        <begin position="507"/>
        <end position="621"/>
    </location>
</feature>
<dbReference type="InterPro" id="IPR014847">
    <property type="entry name" value="FA"/>
</dbReference>
<dbReference type="GO" id="GO:0003779">
    <property type="term" value="F:actin binding"/>
    <property type="evidence" value="ECO:0007669"/>
    <property type="project" value="UniProtKB-KW"/>
</dbReference>
<dbReference type="SUPFAM" id="SSF50729">
    <property type="entry name" value="PH domain-like"/>
    <property type="match status" value="1"/>
</dbReference>
<dbReference type="InterPro" id="IPR019747">
    <property type="entry name" value="FERM_CS"/>
</dbReference>
<dbReference type="PRINTS" id="PR00935">
    <property type="entry name" value="BAND41"/>
</dbReference>
<feature type="compositionally biased region" description="Basic and acidic residues" evidence="6">
    <location>
        <begin position="558"/>
        <end position="568"/>
    </location>
</feature>
<reference evidence="9" key="1">
    <citation type="submission" date="2025-08" db="UniProtKB">
        <authorList>
            <consortium name="RefSeq"/>
        </authorList>
    </citation>
    <scope>IDENTIFICATION</scope>
    <source>
        <tissue evidence="9">Blood</tissue>
    </source>
</reference>
<dbReference type="InterPro" id="IPR035963">
    <property type="entry name" value="FERM_2"/>
</dbReference>
<dbReference type="InterPro" id="IPR000798">
    <property type="entry name" value="Ez/rad/moesin-like"/>
</dbReference>
<sequence length="725" mass="81262">MTTETGPDSEVKNAQEETPQQQLEAAASGPNAVTSSSSPTANNQDADADEKPGAHSDSKHAERAVDMDEKDYSEADGISERTTPSKTQKSPQKVTKKLKSAICRVTLLDASEYECEVEKHARGQVLFDLVCEHLNLLEKDYFGLTFCDSDSQKNWLDPSKEIKKQIRSGPWNFAFTVKFYPPDPAQLTEDITRYYLCLQLRADIISGRLPCSFVTHALLGSYAVQAELGDYDAEEHVANYVSELRFAPNQTRELEERIMELHKTYRGMTPGEAEIHFLENAKKLSMYGVDLHHAKDSEGIDIMLGVCANGLLIYRDRLRINRFAWPKILKISYKRSNFYIKIRPGEYEQFESTIGFKLPNHRSAKRLWKVCIEHHTFFRLVSPEPPPKGFLVMGSKFRYSGRTQAQTRQASALIDRPAPYFERSSSKRYTMSRSLDGEFSRPASVSENHDGGVESEKRDEDSKYGRRTLSEAEDDEVTTPTKIKELKFLDKPEDVLLKHQASINELKRTLKEPNSKLVHRDRDRRLPSSPASSSPKHEDETPKGTPEKTNESSVAKTESLKKAEETSVHHRITATETTQVDGTTTGGKETITTSHVVSTETVSTSSDHTTPRPGKGTTEFRSISPITSSAVGKEAFTSLFGATAETLSTSTTTHVTKTVKGGFSETRIEKRIIITGDEDVDQDQALALAIKEAKLQHPDMLVTKAVVYRETEPSPEEKDKKPQES</sequence>
<dbReference type="InterPro" id="IPR018980">
    <property type="entry name" value="FERM_PH-like_C"/>
</dbReference>
<name>A0AA97JBD9_EUBMA</name>
<feature type="compositionally biased region" description="Basic and acidic residues" evidence="6">
    <location>
        <begin position="49"/>
        <end position="73"/>
    </location>
</feature>
<dbReference type="PROSITE" id="PS50057">
    <property type="entry name" value="FERM_3"/>
    <property type="match status" value="1"/>
</dbReference>
<dbReference type="PANTHER" id="PTHR23280">
    <property type="entry name" value="4.1 G PROTEIN"/>
    <property type="match status" value="1"/>
</dbReference>
<dbReference type="GO" id="GO:0030866">
    <property type="term" value="P:cortical actin cytoskeleton organization"/>
    <property type="evidence" value="ECO:0007669"/>
    <property type="project" value="InterPro"/>
</dbReference>
<dbReference type="CDD" id="cd13184">
    <property type="entry name" value="FERM_C_4_1_family"/>
    <property type="match status" value="1"/>
</dbReference>
<dbReference type="SMART" id="SM01196">
    <property type="entry name" value="FERM_C"/>
    <property type="match status" value="1"/>
</dbReference>
<evidence type="ECO:0000256" key="1">
    <source>
        <dbReference type="ARBA" id="ARBA00004245"/>
    </source>
</evidence>
<dbReference type="InterPro" id="IPR019748">
    <property type="entry name" value="FERM_central"/>
</dbReference>
<evidence type="ECO:0000256" key="4">
    <source>
        <dbReference type="ARBA" id="ARBA00023203"/>
    </source>
</evidence>
<feature type="compositionally biased region" description="Polar residues" evidence="6">
    <location>
        <begin position="80"/>
        <end position="93"/>
    </location>
</feature>
<keyword evidence="8" id="KW-1185">Reference proteome</keyword>
<dbReference type="GO" id="GO:0031032">
    <property type="term" value="P:actomyosin structure organization"/>
    <property type="evidence" value="ECO:0007669"/>
    <property type="project" value="TreeGrafter"/>
</dbReference>
<dbReference type="InterPro" id="IPR019749">
    <property type="entry name" value="Band_41_domain"/>
</dbReference>
<dbReference type="Pfam" id="PF00373">
    <property type="entry name" value="FERM_M"/>
    <property type="match status" value="1"/>
</dbReference>
<keyword evidence="2" id="KW-0963">Cytoplasm</keyword>
<accession>A0AA97JBD9</accession>
<protein>
    <submittedName>
        <fullName evidence="9">Band 4.1-like protein 1 isoform X2</fullName>
    </submittedName>
</protein>
<dbReference type="SMART" id="SM00295">
    <property type="entry name" value="B41"/>
    <property type="match status" value="1"/>
</dbReference>
<dbReference type="GeneID" id="129329767"/>
<dbReference type="Gene3D" id="1.20.80.10">
    <property type="match status" value="1"/>
</dbReference>
<dbReference type="Pfam" id="PF09379">
    <property type="entry name" value="FERM_N"/>
    <property type="match status" value="1"/>
</dbReference>
<dbReference type="FunFam" id="3.10.20.90:FF:000002">
    <property type="entry name" value="Erythrocyte protein band 4.1-like 3"/>
    <property type="match status" value="1"/>
</dbReference>
<evidence type="ECO:0000313" key="8">
    <source>
        <dbReference type="Proteomes" id="UP001190640"/>
    </source>
</evidence>
<evidence type="ECO:0000256" key="5">
    <source>
        <dbReference type="ARBA" id="ARBA00023212"/>
    </source>
</evidence>
<dbReference type="PRINTS" id="PR00661">
    <property type="entry name" value="ERMFAMILY"/>
</dbReference>
<dbReference type="CDD" id="cd17201">
    <property type="entry name" value="FERM_F1_EPB41L1"/>
    <property type="match status" value="1"/>
</dbReference>
<keyword evidence="4" id="KW-0009">Actin-binding</keyword>
<evidence type="ECO:0000256" key="3">
    <source>
        <dbReference type="ARBA" id="ARBA00022553"/>
    </source>
</evidence>
<feature type="region of interest" description="Disordered" evidence="6">
    <location>
        <begin position="1"/>
        <end position="93"/>
    </location>
</feature>
<feature type="compositionally biased region" description="Basic and acidic residues" evidence="6">
    <location>
        <begin position="507"/>
        <end position="526"/>
    </location>
</feature>
<dbReference type="Pfam" id="PF08736">
    <property type="entry name" value="FA"/>
    <property type="match status" value="1"/>
</dbReference>
<evidence type="ECO:0000256" key="6">
    <source>
        <dbReference type="SAM" id="MobiDB-lite"/>
    </source>
</evidence>
<dbReference type="PROSITE" id="PS00661">
    <property type="entry name" value="FERM_2"/>
    <property type="match status" value="1"/>
</dbReference>
<dbReference type="Proteomes" id="UP001190640">
    <property type="component" value="Chromosome 5"/>
</dbReference>
<dbReference type="PIRSF" id="PIRSF002304">
    <property type="entry name" value="Membrane_skeletal_4_1"/>
    <property type="match status" value="1"/>
</dbReference>
<dbReference type="InterPro" id="IPR007477">
    <property type="entry name" value="SAB_dom"/>
</dbReference>
<gene>
    <name evidence="9" type="primary">EPB41L1</name>
</gene>
<dbReference type="CDD" id="cd14473">
    <property type="entry name" value="FERM_B-lobe"/>
    <property type="match status" value="1"/>
</dbReference>
<dbReference type="CTD" id="2036"/>
<feature type="compositionally biased region" description="Basic and acidic residues" evidence="6">
    <location>
        <begin position="535"/>
        <end position="550"/>
    </location>
</feature>
<dbReference type="GO" id="GO:0005886">
    <property type="term" value="C:plasma membrane"/>
    <property type="evidence" value="ECO:0007669"/>
    <property type="project" value="TreeGrafter"/>
</dbReference>
<dbReference type="Pfam" id="PF09380">
    <property type="entry name" value="FERM_C"/>
    <property type="match status" value="1"/>
</dbReference>
<dbReference type="InterPro" id="IPR008379">
    <property type="entry name" value="Band_4.1_C"/>
</dbReference>
<dbReference type="InterPro" id="IPR018979">
    <property type="entry name" value="FERM_N"/>
</dbReference>
<dbReference type="PANTHER" id="PTHR23280:SF24">
    <property type="entry name" value="BAND 4.1-LIKE PROTEIN 1"/>
    <property type="match status" value="1"/>
</dbReference>
<keyword evidence="3" id="KW-0597">Phosphoprotein</keyword>
<dbReference type="Gene3D" id="3.10.20.90">
    <property type="entry name" value="Phosphatidylinositol 3-kinase Catalytic Subunit, Chain A, domain 1"/>
    <property type="match status" value="1"/>
</dbReference>
<dbReference type="SMART" id="SM01195">
    <property type="entry name" value="FA"/>
    <property type="match status" value="1"/>
</dbReference>
<dbReference type="FunFam" id="2.30.29.30:FF:000001">
    <property type="entry name" value="Erythrocyte membrane protein band 4.1"/>
    <property type="match status" value="1"/>
</dbReference>
<dbReference type="PROSITE" id="PS00660">
    <property type="entry name" value="FERM_1"/>
    <property type="match status" value="1"/>
</dbReference>
<evidence type="ECO:0000259" key="7">
    <source>
        <dbReference type="PROSITE" id="PS50057"/>
    </source>
</evidence>
<evidence type="ECO:0000256" key="2">
    <source>
        <dbReference type="ARBA" id="ARBA00022490"/>
    </source>
</evidence>
<feature type="compositionally biased region" description="Low complexity" evidence="6">
    <location>
        <begin position="574"/>
        <end position="608"/>
    </location>
</feature>
<comment type="subcellular location">
    <subcellularLocation>
        <location evidence="1">Cytoplasm</location>
        <location evidence="1">Cytoskeleton</location>
    </subcellularLocation>
</comment>
<dbReference type="RefSeq" id="XP_054835345.1">
    <property type="nucleotide sequence ID" value="XM_054979370.1"/>
</dbReference>
<dbReference type="InterPro" id="IPR014352">
    <property type="entry name" value="FERM/acyl-CoA-bd_prot_sf"/>
</dbReference>
<dbReference type="InterPro" id="IPR029071">
    <property type="entry name" value="Ubiquitin-like_domsf"/>
</dbReference>
<dbReference type="Pfam" id="PF05902">
    <property type="entry name" value="4_1_CTD"/>
    <property type="match status" value="1"/>
</dbReference>
<dbReference type="InterPro" id="IPR000299">
    <property type="entry name" value="FERM_domain"/>
</dbReference>
<dbReference type="FunFam" id="1.20.80.10:FF:000001">
    <property type="entry name" value="Erythrocyte membrane protein band 4.1"/>
    <property type="match status" value="1"/>
</dbReference>
<evidence type="ECO:0000313" key="9">
    <source>
        <dbReference type="RefSeq" id="XP_054835345.1"/>
    </source>
</evidence>
<feature type="compositionally biased region" description="Polar residues" evidence="6">
    <location>
        <begin position="31"/>
        <end position="45"/>
    </location>
</feature>